<dbReference type="Proteomes" id="UP000075683">
    <property type="component" value="Unassembled WGS sequence"/>
</dbReference>
<dbReference type="AlphaFoldDB" id="A0A150LDB9"/>
<protein>
    <submittedName>
        <fullName evidence="1">Uncharacterized protein</fullName>
    </submittedName>
</protein>
<name>A0A150LDB9_9BACI</name>
<evidence type="ECO:0000313" key="1">
    <source>
        <dbReference type="EMBL" id="KYD10331.1"/>
    </source>
</evidence>
<gene>
    <name evidence="1" type="ORF">B4135_3506</name>
</gene>
<evidence type="ECO:0000313" key="2">
    <source>
        <dbReference type="Proteomes" id="UP000075683"/>
    </source>
</evidence>
<dbReference type="EMBL" id="LQYT01000119">
    <property type="protein sequence ID" value="KYD10331.1"/>
    <property type="molecule type" value="Genomic_DNA"/>
</dbReference>
<dbReference type="STRING" id="301148.B4135_3506"/>
<accession>A0A150LDB9</accession>
<proteinExistence type="predicted"/>
<comment type="caution">
    <text evidence="1">The sequence shown here is derived from an EMBL/GenBank/DDBJ whole genome shotgun (WGS) entry which is preliminary data.</text>
</comment>
<organism evidence="1 2">
    <name type="scientific">Caldibacillus debilis</name>
    <dbReference type="NCBI Taxonomy" id="301148"/>
    <lineage>
        <taxon>Bacteria</taxon>
        <taxon>Bacillati</taxon>
        <taxon>Bacillota</taxon>
        <taxon>Bacilli</taxon>
        <taxon>Bacillales</taxon>
        <taxon>Bacillaceae</taxon>
        <taxon>Caldibacillus</taxon>
    </lineage>
</organism>
<reference evidence="1 2" key="1">
    <citation type="submission" date="2016-01" db="EMBL/GenBank/DDBJ databases">
        <title>Draft Genome Sequences of Seven Thermophilic Sporeformers Isolated from Foods.</title>
        <authorList>
            <person name="Berendsen E.M."/>
            <person name="Wells-Bennik M.H."/>
            <person name="Krawcyk A.O."/>
            <person name="De Jong A."/>
            <person name="Holsappel S."/>
            <person name="Eijlander R.T."/>
            <person name="Kuipers O.P."/>
        </authorList>
    </citation>
    <scope>NUCLEOTIDE SEQUENCE [LARGE SCALE GENOMIC DNA]</scope>
    <source>
        <strain evidence="1 2">B4135</strain>
    </source>
</reference>
<sequence>MFFYPGKNRFPGLLAPLFPAIRIDILKAIWIWPHFTNIMKV</sequence>